<dbReference type="PROSITE" id="PS50950">
    <property type="entry name" value="ZF_THAP"/>
    <property type="match status" value="1"/>
</dbReference>
<keyword evidence="11" id="KW-0131">Cell cycle</keyword>
<sequence>MPSKCFVSGCRSNYCSEPKVRVFSFPRDEILKNQWLQAIQREDKRQPSKASKICALHFKAEDIITEASGFNSKTQEFITVALQKHRLKPDAVPSIFNNLPRTRKKTWKKISRKTHDRSNIQLLEGSQECFPNSGPSMQSRHSRSSSDVSKYSDESPTKKTQASPTTDKPFITVIKPEDSRLGEPTSPEALGEDSSSCSEVLNSSNKSSPNTKTNPNSLLSPYKNFPSVSVW</sequence>
<feature type="compositionally biased region" description="Basic residues" evidence="13">
    <location>
        <begin position="106"/>
        <end position="115"/>
    </location>
</feature>
<keyword evidence="5" id="KW-0862">Zinc</keyword>
<evidence type="ECO:0000256" key="10">
    <source>
        <dbReference type="ARBA" id="ARBA00023242"/>
    </source>
</evidence>
<evidence type="ECO:0000313" key="15">
    <source>
        <dbReference type="EMBL" id="GFQ95670.1"/>
    </source>
</evidence>
<feature type="compositionally biased region" description="Low complexity" evidence="13">
    <location>
        <begin position="133"/>
        <end position="149"/>
    </location>
</feature>
<dbReference type="PANTHER" id="PTHR46600:SF1">
    <property type="entry name" value="THAP DOMAIN-CONTAINING PROTEIN 1"/>
    <property type="match status" value="1"/>
</dbReference>
<feature type="compositionally biased region" description="Low complexity" evidence="13">
    <location>
        <begin position="194"/>
        <end position="217"/>
    </location>
</feature>
<keyword evidence="9" id="KW-0804">Transcription</keyword>
<dbReference type="PANTHER" id="PTHR46600">
    <property type="entry name" value="THAP DOMAIN-CONTAINING"/>
    <property type="match status" value="1"/>
</dbReference>
<keyword evidence="10" id="KW-0539">Nucleus</keyword>
<evidence type="ECO:0000256" key="8">
    <source>
        <dbReference type="ARBA" id="ARBA00023125"/>
    </source>
</evidence>
<reference evidence="15" key="1">
    <citation type="submission" date="2020-07" db="EMBL/GenBank/DDBJ databases">
        <title>Multicomponent nature underlies the extraordinary mechanical properties of spider dragline silk.</title>
        <authorList>
            <person name="Kono N."/>
            <person name="Nakamura H."/>
            <person name="Mori M."/>
            <person name="Yoshida Y."/>
            <person name="Ohtoshi R."/>
            <person name="Malay A.D."/>
            <person name="Moran D.A.P."/>
            <person name="Tomita M."/>
            <person name="Numata K."/>
            <person name="Arakawa K."/>
        </authorList>
    </citation>
    <scope>NUCLEOTIDE SEQUENCE</scope>
</reference>
<keyword evidence="6" id="KW-0805">Transcription regulation</keyword>
<dbReference type="Proteomes" id="UP000887116">
    <property type="component" value="Unassembled WGS sequence"/>
</dbReference>
<name>A0A8X6J7X5_TRICU</name>
<keyword evidence="7" id="KW-0175">Coiled coil</keyword>
<dbReference type="EMBL" id="BMAO01024487">
    <property type="protein sequence ID" value="GFQ95670.1"/>
    <property type="molecule type" value="Genomic_DNA"/>
</dbReference>
<dbReference type="Gene3D" id="6.20.210.20">
    <property type="entry name" value="THAP domain"/>
    <property type="match status" value="1"/>
</dbReference>
<evidence type="ECO:0000256" key="6">
    <source>
        <dbReference type="ARBA" id="ARBA00023015"/>
    </source>
</evidence>
<keyword evidence="3" id="KW-0479">Metal-binding</keyword>
<gene>
    <name evidence="15" type="primary">NCL1_41186</name>
    <name evidence="15" type="ORF">TNCT_96861</name>
</gene>
<organism evidence="15 16">
    <name type="scientific">Trichonephila clavata</name>
    <name type="common">Joro spider</name>
    <name type="synonym">Nephila clavata</name>
    <dbReference type="NCBI Taxonomy" id="2740835"/>
    <lineage>
        <taxon>Eukaryota</taxon>
        <taxon>Metazoa</taxon>
        <taxon>Ecdysozoa</taxon>
        <taxon>Arthropoda</taxon>
        <taxon>Chelicerata</taxon>
        <taxon>Arachnida</taxon>
        <taxon>Araneae</taxon>
        <taxon>Araneomorphae</taxon>
        <taxon>Entelegynae</taxon>
        <taxon>Araneoidea</taxon>
        <taxon>Nephilidae</taxon>
        <taxon>Trichonephila</taxon>
    </lineage>
</organism>
<dbReference type="SUPFAM" id="SSF57716">
    <property type="entry name" value="Glucocorticoid receptor-like (DNA-binding domain)"/>
    <property type="match status" value="1"/>
</dbReference>
<evidence type="ECO:0000256" key="11">
    <source>
        <dbReference type="ARBA" id="ARBA00023306"/>
    </source>
</evidence>
<comment type="similarity">
    <text evidence="2">Belongs to the THAP1 family.</text>
</comment>
<evidence type="ECO:0000256" key="1">
    <source>
        <dbReference type="ARBA" id="ARBA00004642"/>
    </source>
</evidence>
<dbReference type="OrthoDB" id="6436959at2759"/>
<feature type="domain" description="THAP-type" evidence="14">
    <location>
        <begin position="1"/>
        <end position="96"/>
    </location>
</feature>
<evidence type="ECO:0000256" key="7">
    <source>
        <dbReference type="ARBA" id="ARBA00023054"/>
    </source>
</evidence>
<dbReference type="SMART" id="SM00692">
    <property type="entry name" value="DM3"/>
    <property type="match status" value="1"/>
</dbReference>
<dbReference type="InterPro" id="IPR038441">
    <property type="entry name" value="THAP_Znf_sf"/>
</dbReference>
<comment type="caution">
    <text evidence="15">The sequence shown here is derived from an EMBL/GenBank/DDBJ whole genome shotgun (WGS) entry which is preliminary data.</text>
</comment>
<evidence type="ECO:0000256" key="4">
    <source>
        <dbReference type="ARBA" id="ARBA00022771"/>
    </source>
</evidence>
<dbReference type="SMART" id="SM00980">
    <property type="entry name" value="THAP"/>
    <property type="match status" value="1"/>
</dbReference>
<keyword evidence="4 12" id="KW-0863">Zinc-finger</keyword>
<feature type="region of interest" description="Disordered" evidence="13">
    <location>
        <begin position="106"/>
        <end position="231"/>
    </location>
</feature>
<comment type="subcellular location">
    <subcellularLocation>
        <location evidence="1">Nucleus</location>
        <location evidence="1">Nucleoplasm</location>
    </subcellularLocation>
</comment>
<evidence type="ECO:0000256" key="12">
    <source>
        <dbReference type="PROSITE-ProRule" id="PRU00309"/>
    </source>
</evidence>
<keyword evidence="16" id="KW-1185">Reference proteome</keyword>
<keyword evidence="8 12" id="KW-0238">DNA-binding</keyword>
<protein>
    <submittedName>
        <fullName evidence="15">THAP domain-containing protein 2</fullName>
    </submittedName>
</protein>
<evidence type="ECO:0000259" key="14">
    <source>
        <dbReference type="PROSITE" id="PS50950"/>
    </source>
</evidence>
<dbReference type="InterPro" id="IPR026516">
    <property type="entry name" value="THAP1/10"/>
</dbReference>
<dbReference type="Pfam" id="PF05485">
    <property type="entry name" value="THAP"/>
    <property type="match status" value="1"/>
</dbReference>
<evidence type="ECO:0000256" key="2">
    <source>
        <dbReference type="ARBA" id="ARBA00006177"/>
    </source>
</evidence>
<dbReference type="GO" id="GO:0005654">
    <property type="term" value="C:nucleoplasm"/>
    <property type="evidence" value="ECO:0007669"/>
    <property type="project" value="UniProtKB-SubCell"/>
</dbReference>
<evidence type="ECO:0000256" key="3">
    <source>
        <dbReference type="ARBA" id="ARBA00022723"/>
    </source>
</evidence>
<evidence type="ECO:0000256" key="9">
    <source>
        <dbReference type="ARBA" id="ARBA00023163"/>
    </source>
</evidence>
<dbReference type="GO" id="GO:0043565">
    <property type="term" value="F:sequence-specific DNA binding"/>
    <property type="evidence" value="ECO:0007669"/>
    <property type="project" value="InterPro"/>
</dbReference>
<accession>A0A8X6J7X5</accession>
<evidence type="ECO:0000313" key="16">
    <source>
        <dbReference type="Proteomes" id="UP000887116"/>
    </source>
</evidence>
<dbReference type="AlphaFoldDB" id="A0A8X6J7X5"/>
<evidence type="ECO:0000256" key="13">
    <source>
        <dbReference type="SAM" id="MobiDB-lite"/>
    </source>
</evidence>
<dbReference type="InterPro" id="IPR006612">
    <property type="entry name" value="THAP_Znf"/>
</dbReference>
<evidence type="ECO:0000256" key="5">
    <source>
        <dbReference type="ARBA" id="ARBA00022833"/>
    </source>
</evidence>
<dbReference type="GO" id="GO:0008270">
    <property type="term" value="F:zinc ion binding"/>
    <property type="evidence" value="ECO:0007669"/>
    <property type="project" value="UniProtKB-KW"/>
</dbReference>
<proteinExistence type="inferred from homology"/>